<dbReference type="AlphaFoldDB" id="A0A7U2EWI7"/>
<sequence>MVPTPPNLHPQIPNRYRPPKRPPQKQKERARARLMTQPRFELGTFSVRGRVPC</sequence>
<keyword evidence="3" id="KW-1185">Reference proteome</keyword>
<evidence type="ECO:0000313" key="2">
    <source>
        <dbReference type="EMBL" id="QRC94131.1"/>
    </source>
</evidence>
<proteinExistence type="predicted"/>
<evidence type="ECO:0000256" key="1">
    <source>
        <dbReference type="SAM" id="MobiDB-lite"/>
    </source>
</evidence>
<gene>
    <name evidence="2" type="ORF">JI435_405220</name>
</gene>
<dbReference type="EMBL" id="CP069026">
    <property type="protein sequence ID" value="QRC94131.1"/>
    <property type="molecule type" value="Genomic_DNA"/>
</dbReference>
<reference evidence="3" key="1">
    <citation type="journal article" date="2021" name="BMC Genomics">
        <title>Chromosome-level genome assembly and manually-curated proteome of model necrotroph Parastagonospora nodorum Sn15 reveals a genome-wide trove of candidate effector homologs, and redundancy of virulence-related functions within an accessory chromosome.</title>
        <authorList>
            <person name="Bertazzoni S."/>
            <person name="Jones D.A.B."/>
            <person name="Phan H.T."/>
            <person name="Tan K.-C."/>
            <person name="Hane J.K."/>
        </authorList>
    </citation>
    <scope>NUCLEOTIDE SEQUENCE [LARGE SCALE GENOMIC DNA]</scope>
    <source>
        <strain evidence="3">SN15 / ATCC MYA-4574 / FGSC 10173)</strain>
    </source>
</reference>
<feature type="region of interest" description="Disordered" evidence="1">
    <location>
        <begin position="1"/>
        <end position="31"/>
    </location>
</feature>
<accession>A0A7U2EWI7</accession>
<evidence type="ECO:0000313" key="3">
    <source>
        <dbReference type="Proteomes" id="UP000663193"/>
    </source>
</evidence>
<name>A0A7U2EWI7_PHANO</name>
<organism evidence="2 3">
    <name type="scientific">Phaeosphaeria nodorum (strain SN15 / ATCC MYA-4574 / FGSC 10173)</name>
    <name type="common">Glume blotch fungus</name>
    <name type="synonym">Parastagonospora nodorum</name>
    <dbReference type="NCBI Taxonomy" id="321614"/>
    <lineage>
        <taxon>Eukaryota</taxon>
        <taxon>Fungi</taxon>
        <taxon>Dikarya</taxon>
        <taxon>Ascomycota</taxon>
        <taxon>Pezizomycotina</taxon>
        <taxon>Dothideomycetes</taxon>
        <taxon>Pleosporomycetidae</taxon>
        <taxon>Pleosporales</taxon>
        <taxon>Pleosporineae</taxon>
        <taxon>Phaeosphaeriaceae</taxon>
        <taxon>Parastagonospora</taxon>
    </lineage>
</organism>
<dbReference type="VEuPathDB" id="FungiDB:JI435_405220"/>
<dbReference type="Proteomes" id="UP000663193">
    <property type="component" value="Chromosome 4"/>
</dbReference>
<protein>
    <submittedName>
        <fullName evidence="2">Uncharacterized protein</fullName>
    </submittedName>
</protein>